<comment type="similarity">
    <text evidence="1">Belongs to the carbohydrate kinase pfkB family.</text>
</comment>
<feature type="binding site" evidence="12">
    <location>
        <begin position="256"/>
        <end position="257"/>
    </location>
    <ligand>
        <name>ATP</name>
        <dbReference type="ChEBI" id="CHEBI:30616"/>
    </ligand>
</feature>
<dbReference type="SUPFAM" id="SSF53613">
    <property type="entry name" value="Ribokinase-like"/>
    <property type="match status" value="1"/>
</dbReference>
<organism evidence="14 15">
    <name type="scientific">Paludisphaera borealis</name>
    <dbReference type="NCBI Taxonomy" id="1387353"/>
    <lineage>
        <taxon>Bacteria</taxon>
        <taxon>Pseudomonadati</taxon>
        <taxon>Planctomycetota</taxon>
        <taxon>Planctomycetia</taxon>
        <taxon>Isosphaerales</taxon>
        <taxon>Isosphaeraceae</taxon>
        <taxon>Paludisphaera</taxon>
    </lineage>
</organism>
<feature type="active site" description="Proton acceptor" evidence="12">
    <location>
        <position position="257"/>
    </location>
</feature>
<dbReference type="STRING" id="1387353.BSF38_00748"/>
<dbReference type="PRINTS" id="PR00990">
    <property type="entry name" value="RIBOKINASE"/>
</dbReference>
<dbReference type="InterPro" id="IPR002139">
    <property type="entry name" value="Ribo/fructo_kinase"/>
</dbReference>
<keyword evidence="6 12" id="KW-0547">Nucleotide-binding</keyword>
<dbReference type="EC" id="2.7.1.15" evidence="2 12"/>
<keyword evidence="12" id="KW-0963">Cytoplasm</keyword>
<dbReference type="CDD" id="cd01174">
    <property type="entry name" value="ribokinase"/>
    <property type="match status" value="1"/>
</dbReference>
<feature type="binding site" evidence="12">
    <location>
        <position position="290"/>
    </location>
    <ligand>
        <name>K(+)</name>
        <dbReference type="ChEBI" id="CHEBI:29103"/>
    </ligand>
</feature>
<keyword evidence="7 12" id="KW-0418">Kinase</keyword>
<evidence type="ECO:0000256" key="6">
    <source>
        <dbReference type="ARBA" id="ARBA00022741"/>
    </source>
</evidence>
<comment type="subcellular location">
    <subcellularLocation>
        <location evidence="12">Cytoplasm</location>
    </subcellularLocation>
</comment>
<dbReference type="InterPro" id="IPR011611">
    <property type="entry name" value="PfkB_dom"/>
</dbReference>
<protein>
    <recommendedName>
        <fullName evidence="3 12">Ribokinase</fullName>
        <shortName evidence="12">RK</shortName>
        <ecNumber evidence="2 12">2.7.1.15</ecNumber>
    </recommendedName>
</protein>
<gene>
    <name evidence="12 14" type="primary">rbsK</name>
    <name evidence="14" type="ORF">BSF38_00748</name>
</gene>
<dbReference type="GO" id="GO:0046872">
    <property type="term" value="F:metal ion binding"/>
    <property type="evidence" value="ECO:0007669"/>
    <property type="project" value="UniProtKB-KW"/>
</dbReference>
<evidence type="ECO:0000256" key="2">
    <source>
        <dbReference type="ARBA" id="ARBA00012035"/>
    </source>
</evidence>
<dbReference type="GO" id="GO:0019303">
    <property type="term" value="P:D-ribose catabolic process"/>
    <property type="evidence" value="ECO:0007669"/>
    <property type="project" value="UniProtKB-UniRule"/>
</dbReference>
<dbReference type="InterPro" id="IPR011877">
    <property type="entry name" value="Ribokinase"/>
</dbReference>
<feature type="binding site" evidence="12">
    <location>
        <position position="287"/>
    </location>
    <ligand>
        <name>K(+)</name>
        <dbReference type="ChEBI" id="CHEBI:29103"/>
    </ligand>
</feature>
<evidence type="ECO:0000256" key="7">
    <source>
        <dbReference type="ARBA" id="ARBA00022777"/>
    </source>
</evidence>
<evidence type="ECO:0000256" key="12">
    <source>
        <dbReference type="HAMAP-Rule" id="MF_01987"/>
    </source>
</evidence>
<reference evidence="15" key="1">
    <citation type="submission" date="2016-12" db="EMBL/GenBank/DDBJ databases">
        <title>Comparative genomics of four Isosphaeraceae planctomycetes: a common pool of plasmids and glycoside hydrolase genes.</title>
        <authorList>
            <person name="Ivanova A."/>
        </authorList>
    </citation>
    <scope>NUCLEOTIDE SEQUENCE [LARGE SCALE GENOMIC DNA]</scope>
    <source>
        <strain evidence="15">PX4</strain>
    </source>
</reference>
<dbReference type="InterPro" id="IPR002173">
    <property type="entry name" value="Carboh/pur_kinase_PfkB_CS"/>
</dbReference>
<accession>A0A1U7CK97</accession>
<keyword evidence="11 12" id="KW-0119">Carbohydrate metabolism</keyword>
<keyword evidence="4 12" id="KW-0808">Transferase</keyword>
<keyword evidence="5 12" id="KW-0479">Metal-binding</keyword>
<feature type="binding site" evidence="12">
    <location>
        <position position="141"/>
    </location>
    <ligand>
        <name>substrate</name>
    </ligand>
</feature>
<evidence type="ECO:0000256" key="10">
    <source>
        <dbReference type="ARBA" id="ARBA00022958"/>
    </source>
</evidence>
<dbReference type="HAMAP" id="MF_01987">
    <property type="entry name" value="Ribokinase"/>
    <property type="match status" value="1"/>
</dbReference>
<feature type="binding site" evidence="12">
    <location>
        <position position="257"/>
    </location>
    <ligand>
        <name>substrate</name>
    </ligand>
</feature>
<dbReference type="Pfam" id="PF00294">
    <property type="entry name" value="PfkB"/>
    <property type="match status" value="1"/>
</dbReference>
<dbReference type="AlphaFoldDB" id="A0A1U7CK97"/>
<comment type="activity regulation">
    <text evidence="12">Activated by a monovalent cation that binds near, but not in, the active site. The most likely occupant of the site in vivo is potassium. Ion binding induces a conformational change that may alter substrate affinity.</text>
</comment>
<evidence type="ECO:0000256" key="8">
    <source>
        <dbReference type="ARBA" id="ARBA00022840"/>
    </source>
</evidence>
<evidence type="ECO:0000259" key="13">
    <source>
        <dbReference type="Pfam" id="PF00294"/>
    </source>
</evidence>
<dbReference type="PROSITE" id="PS00584">
    <property type="entry name" value="PFKB_KINASES_2"/>
    <property type="match status" value="1"/>
</dbReference>
<feature type="binding site" evidence="12">
    <location>
        <begin position="11"/>
        <end position="13"/>
    </location>
    <ligand>
        <name>substrate</name>
    </ligand>
</feature>
<keyword evidence="9 12" id="KW-0460">Magnesium</keyword>
<feature type="binding site" evidence="12">
    <location>
        <position position="189"/>
    </location>
    <ligand>
        <name>ATP</name>
        <dbReference type="ChEBI" id="CHEBI:30616"/>
    </ligand>
</feature>
<comment type="catalytic activity">
    <reaction evidence="12">
        <text>D-ribose + ATP = D-ribose 5-phosphate + ADP + H(+)</text>
        <dbReference type="Rhea" id="RHEA:13697"/>
        <dbReference type="ChEBI" id="CHEBI:15378"/>
        <dbReference type="ChEBI" id="CHEBI:30616"/>
        <dbReference type="ChEBI" id="CHEBI:47013"/>
        <dbReference type="ChEBI" id="CHEBI:78346"/>
        <dbReference type="ChEBI" id="CHEBI:456216"/>
        <dbReference type="EC" id="2.7.1.15"/>
    </reaction>
</comment>
<dbReference type="NCBIfam" id="TIGR02152">
    <property type="entry name" value="D_ribokin_bact"/>
    <property type="match status" value="1"/>
</dbReference>
<comment type="function">
    <text evidence="12">Catalyzes the phosphorylation of ribose at O-5 in a reaction requiring ATP and magnesium. The resulting D-ribose-5-phosphate can then be used either for sythesis of nucleotides, histidine, and tryptophan, or as a component of the pentose phosphate pathway.</text>
</comment>
<name>A0A1U7CK97_9BACT</name>
<evidence type="ECO:0000256" key="4">
    <source>
        <dbReference type="ARBA" id="ARBA00022679"/>
    </source>
</evidence>
<dbReference type="InterPro" id="IPR029056">
    <property type="entry name" value="Ribokinase-like"/>
</dbReference>
<evidence type="ECO:0000256" key="3">
    <source>
        <dbReference type="ARBA" id="ARBA00016943"/>
    </source>
</evidence>
<comment type="subunit">
    <text evidence="12">Homodimer.</text>
</comment>
<evidence type="ECO:0000313" key="15">
    <source>
        <dbReference type="Proteomes" id="UP000186309"/>
    </source>
</evidence>
<dbReference type="RefSeq" id="WP_076343525.1">
    <property type="nucleotide sequence ID" value="NZ_CP019082.1"/>
</dbReference>
<keyword evidence="15" id="KW-1185">Reference proteome</keyword>
<dbReference type="OrthoDB" id="9775849at2"/>
<dbReference type="Proteomes" id="UP000186309">
    <property type="component" value="Chromosome"/>
</dbReference>
<keyword evidence="8 12" id="KW-0067">ATP-binding</keyword>
<comment type="cofactor">
    <cofactor evidence="12">
        <name>Mg(2+)</name>
        <dbReference type="ChEBI" id="CHEBI:18420"/>
    </cofactor>
    <text evidence="12">Requires a divalent cation, most likely magnesium in vivo, as an electrophilic catalyst to aid phosphoryl group transfer. It is the chelate of the metal and the nucleotide that is the actual substrate.</text>
</comment>
<feature type="binding site" evidence="12">
    <location>
        <position position="253"/>
    </location>
    <ligand>
        <name>K(+)</name>
        <dbReference type="ChEBI" id="CHEBI:29103"/>
    </ligand>
</feature>
<dbReference type="Gene3D" id="3.40.1190.20">
    <property type="match status" value="1"/>
</dbReference>
<evidence type="ECO:0000256" key="9">
    <source>
        <dbReference type="ARBA" id="ARBA00022842"/>
    </source>
</evidence>
<keyword evidence="10 12" id="KW-0630">Potassium</keyword>
<comment type="similarity">
    <text evidence="12">Belongs to the carbohydrate kinase PfkB family. Ribokinase subfamily.</text>
</comment>
<evidence type="ECO:0000256" key="5">
    <source>
        <dbReference type="ARBA" id="ARBA00022723"/>
    </source>
</evidence>
<dbReference type="KEGG" id="pbor:BSF38_00748"/>
<feature type="binding site" evidence="12">
    <location>
        <begin position="39"/>
        <end position="43"/>
    </location>
    <ligand>
        <name>substrate</name>
    </ligand>
</feature>
<feature type="binding site" evidence="12">
    <location>
        <begin position="225"/>
        <end position="230"/>
    </location>
    <ligand>
        <name>ATP</name>
        <dbReference type="ChEBI" id="CHEBI:30616"/>
    </ligand>
</feature>
<proteinExistence type="inferred from homology"/>
<evidence type="ECO:0000256" key="1">
    <source>
        <dbReference type="ARBA" id="ARBA00005380"/>
    </source>
</evidence>
<sequence length="311" mass="31985">MARVVVIGSSNTDMTVRLPRLPEAGETVLGGAFTTTPGGKGANQAVAARRAGAEVVFVAAVGDDELGRQALALFRREGLDVSHVRVVDQTASGVALIFVGDDGENMIGVASGANARIEPEDVDRLPASLFRRGDVLLTGLEIPHRAAVAAMRRGRDAGMIVILNPAPAPAAASPDVAELLASADVVTPNRLEASALAGISPRPETDWADCARRLMAKGPRAVVITLGAEGCLTAEGDRFDRIAARRVVAVDTVGAGDAFNGALAVALAENRPLAEAAAWAAAASALAVTRPGAQSALPRREAIDYLARNPD</sequence>
<feature type="binding site" evidence="12">
    <location>
        <position position="292"/>
    </location>
    <ligand>
        <name>K(+)</name>
        <dbReference type="ChEBI" id="CHEBI:29103"/>
    </ligand>
</feature>
<dbReference type="PANTHER" id="PTHR10584">
    <property type="entry name" value="SUGAR KINASE"/>
    <property type="match status" value="1"/>
</dbReference>
<evidence type="ECO:0000256" key="11">
    <source>
        <dbReference type="ARBA" id="ARBA00023277"/>
    </source>
</evidence>
<dbReference type="EMBL" id="CP019082">
    <property type="protein sequence ID" value="APW59328.1"/>
    <property type="molecule type" value="Genomic_DNA"/>
</dbReference>
<feature type="binding site" evidence="12">
    <location>
        <position position="251"/>
    </location>
    <ligand>
        <name>K(+)</name>
        <dbReference type="ChEBI" id="CHEBI:29103"/>
    </ligand>
</feature>
<dbReference type="GO" id="GO:0005829">
    <property type="term" value="C:cytosol"/>
    <property type="evidence" value="ECO:0007669"/>
    <property type="project" value="TreeGrafter"/>
</dbReference>
<dbReference type="PANTHER" id="PTHR10584:SF166">
    <property type="entry name" value="RIBOKINASE"/>
    <property type="match status" value="1"/>
</dbReference>
<dbReference type="GO" id="GO:0004747">
    <property type="term" value="F:ribokinase activity"/>
    <property type="evidence" value="ECO:0007669"/>
    <property type="project" value="UniProtKB-UniRule"/>
</dbReference>
<evidence type="ECO:0000313" key="14">
    <source>
        <dbReference type="EMBL" id="APW59328.1"/>
    </source>
</evidence>
<dbReference type="UniPathway" id="UPA00916">
    <property type="reaction ID" value="UER00889"/>
</dbReference>
<feature type="domain" description="Carbohydrate kinase PfkB" evidence="13">
    <location>
        <begin position="1"/>
        <end position="298"/>
    </location>
</feature>
<comment type="pathway">
    <text evidence="12">Carbohydrate metabolism; D-ribose degradation; D-ribose 5-phosphate from beta-D-ribopyranose: step 2/2.</text>
</comment>
<comment type="caution">
    <text evidence="12">Lacks conserved residue(s) required for the propagation of feature annotation.</text>
</comment>
<dbReference type="GO" id="GO:0005524">
    <property type="term" value="F:ATP binding"/>
    <property type="evidence" value="ECO:0007669"/>
    <property type="project" value="UniProtKB-UniRule"/>
</dbReference>